<sequence>MPLIKYVNRSPNAATRVLIGIANAIIEEYAADGYALTLRQLYYQFVARDLLPNEQRQYKRLGGIVNDGRLAGLIDWDAIEDRTRNIRGLAHWPDADAILTDAAASFRFDKWQDQPHRVEVWIEKEALAGVFERICRELDVSYFSCRGYVSQSEMWRAAQRLRRYEKAGQKTLILHFGDHDPSGMDMTRDIADRLYTFGSEATVDRLALTMDQIGHYKPPPNPAKLTDSRASGYVSRYGYDSWELDALDPKVLSDLVRGGVEAVRDDDLWKARLGEERRIKNGLHDLAAHFEDAVEAVTP</sequence>
<protein>
    <recommendedName>
        <fullName evidence="2">DUF2399 domain-containing protein</fullName>
    </recommendedName>
</protein>
<proteinExistence type="predicted"/>
<dbReference type="AlphaFoldDB" id="A0A0F9QBM6"/>
<gene>
    <name evidence="1" type="ORF">LCGC14_1035080</name>
</gene>
<name>A0A0F9QBM6_9ZZZZ</name>
<evidence type="ECO:0008006" key="2">
    <source>
        <dbReference type="Google" id="ProtNLM"/>
    </source>
</evidence>
<reference evidence="1" key="1">
    <citation type="journal article" date="2015" name="Nature">
        <title>Complex archaea that bridge the gap between prokaryotes and eukaryotes.</title>
        <authorList>
            <person name="Spang A."/>
            <person name="Saw J.H."/>
            <person name="Jorgensen S.L."/>
            <person name="Zaremba-Niedzwiedzka K."/>
            <person name="Martijn J."/>
            <person name="Lind A.E."/>
            <person name="van Eijk R."/>
            <person name="Schleper C."/>
            <person name="Guy L."/>
            <person name="Ettema T.J."/>
        </authorList>
    </citation>
    <scope>NUCLEOTIDE SEQUENCE</scope>
</reference>
<organism evidence="1">
    <name type="scientific">marine sediment metagenome</name>
    <dbReference type="NCBI Taxonomy" id="412755"/>
    <lineage>
        <taxon>unclassified sequences</taxon>
        <taxon>metagenomes</taxon>
        <taxon>ecological metagenomes</taxon>
    </lineage>
</organism>
<comment type="caution">
    <text evidence="1">The sequence shown here is derived from an EMBL/GenBank/DDBJ whole genome shotgun (WGS) entry which is preliminary data.</text>
</comment>
<evidence type="ECO:0000313" key="1">
    <source>
        <dbReference type="EMBL" id="KKN10596.1"/>
    </source>
</evidence>
<dbReference type="EMBL" id="LAZR01004231">
    <property type="protein sequence ID" value="KKN10596.1"/>
    <property type="molecule type" value="Genomic_DNA"/>
</dbReference>
<accession>A0A0F9QBM6</accession>